<reference evidence="10" key="2">
    <citation type="submission" date="2020-05" db="EMBL/GenBank/DDBJ databases">
        <authorList>
            <person name="Kim H.-S."/>
            <person name="Proctor R.H."/>
            <person name="Brown D.W."/>
        </authorList>
    </citation>
    <scope>NUCLEOTIDE SEQUENCE</scope>
    <source>
        <strain evidence="10">NRRL 22465</strain>
    </source>
</reference>
<sequence length="232" mass="24871">MSKPEFKDGSVSQGAELPRSPANSLLNSTKSSGPEYSDGLGEAAQDATPLSQERIPTFNRDYRFWMIMLTLVISTLLASLESTVVITSLPTIVENLQLGSSYIWVTNVFFLTSACVQPLFGQLCNLWGRKRVMIFIFAAYTLGSGIAGGANGGAMLVAGRAIQGVGSGGVTMAADVIVSDLVPLRYRGNYIALLLLVATIGFAIGPFVGGVIVERTTWRWVTTLTAFTRLSY</sequence>
<feature type="transmembrane region" description="Helical" evidence="8">
    <location>
        <begin position="101"/>
        <end position="120"/>
    </location>
</feature>
<dbReference type="Gene3D" id="1.20.1720.10">
    <property type="entry name" value="Multidrug resistance protein D"/>
    <property type="match status" value="1"/>
</dbReference>
<dbReference type="PROSITE" id="PS50850">
    <property type="entry name" value="MFS"/>
    <property type="match status" value="1"/>
</dbReference>
<feature type="transmembrane region" description="Helical" evidence="8">
    <location>
        <begin position="64"/>
        <end position="89"/>
    </location>
</feature>
<name>A0A8H4XJB0_9HYPO</name>
<keyword evidence="5 8" id="KW-0472">Membrane</keyword>
<evidence type="ECO:0000256" key="8">
    <source>
        <dbReference type="SAM" id="Phobius"/>
    </source>
</evidence>
<evidence type="ECO:0000256" key="4">
    <source>
        <dbReference type="ARBA" id="ARBA00022989"/>
    </source>
</evidence>
<keyword evidence="11" id="KW-1185">Reference proteome</keyword>
<evidence type="ECO:0000313" key="11">
    <source>
        <dbReference type="Proteomes" id="UP000635477"/>
    </source>
</evidence>
<reference evidence="10" key="1">
    <citation type="journal article" date="2020" name="BMC Genomics">
        <title>Correction to: Identification and distribution of gene clusters required for synthesis of sphingolipid metabolism inhibitors in diverse species of the filamentous fungus Fusarium.</title>
        <authorList>
            <person name="Kim H.S."/>
            <person name="Lohmar J.M."/>
            <person name="Busman M."/>
            <person name="Brown D.W."/>
            <person name="Naumann T.A."/>
            <person name="Divon H.H."/>
            <person name="Lysoe E."/>
            <person name="Uhlig S."/>
            <person name="Proctor R.H."/>
        </authorList>
    </citation>
    <scope>NUCLEOTIDE SEQUENCE</scope>
    <source>
        <strain evidence="10">NRRL 22465</strain>
    </source>
</reference>
<accession>A0A8H4XJB0</accession>
<dbReference type="InterPro" id="IPR020846">
    <property type="entry name" value="MFS_dom"/>
</dbReference>
<evidence type="ECO:0000256" key="3">
    <source>
        <dbReference type="ARBA" id="ARBA00022692"/>
    </source>
</evidence>
<dbReference type="GO" id="GO:0005886">
    <property type="term" value="C:plasma membrane"/>
    <property type="evidence" value="ECO:0007669"/>
    <property type="project" value="TreeGrafter"/>
</dbReference>
<dbReference type="EMBL" id="JABEYC010000431">
    <property type="protein sequence ID" value="KAF4977548.1"/>
    <property type="molecule type" value="Genomic_DNA"/>
</dbReference>
<keyword evidence="2" id="KW-0813">Transport</keyword>
<comment type="subcellular location">
    <subcellularLocation>
        <location evidence="1">Membrane</location>
        <topology evidence="1">Multi-pass membrane protein</topology>
    </subcellularLocation>
</comment>
<proteinExistence type="predicted"/>
<dbReference type="Proteomes" id="UP000635477">
    <property type="component" value="Unassembled WGS sequence"/>
</dbReference>
<feature type="transmembrane region" description="Helical" evidence="8">
    <location>
        <begin position="190"/>
        <end position="213"/>
    </location>
</feature>
<dbReference type="PRINTS" id="PR01036">
    <property type="entry name" value="TCRTETB"/>
</dbReference>
<keyword evidence="4 8" id="KW-1133">Transmembrane helix</keyword>
<dbReference type="SUPFAM" id="SSF103473">
    <property type="entry name" value="MFS general substrate transporter"/>
    <property type="match status" value="1"/>
</dbReference>
<feature type="domain" description="Major facilitator superfamily (MFS) profile" evidence="9">
    <location>
        <begin position="67"/>
        <end position="232"/>
    </location>
</feature>
<evidence type="ECO:0000256" key="7">
    <source>
        <dbReference type="SAM" id="MobiDB-lite"/>
    </source>
</evidence>
<evidence type="ECO:0000256" key="6">
    <source>
        <dbReference type="ARBA" id="ARBA00023180"/>
    </source>
</evidence>
<evidence type="ECO:0000259" key="9">
    <source>
        <dbReference type="PROSITE" id="PS50850"/>
    </source>
</evidence>
<dbReference type="Pfam" id="PF07690">
    <property type="entry name" value="MFS_1"/>
    <property type="match status" value="1"/>
</dbReference>
<keyword evidence="3 8" id="KW-0812">Transmembrane</keyword>
<dbReference type="InterPro" id="IPR036259">
    <property type="entry name" value="MFS_trans_sf"/>
</dbReference>
<protein>
    <recommendedName>
        <fullName evidence="9">Major facilitator superfamily (MFS) profile domain-containing protein</fullName>
    </recommendedName>
</protein>
<feature type="compositionally biased region" description="Polar residues" evidence="7">
    <location>
        <begin position="21"/>
        <end position="34"/>
    </location>
</feature>
<comment type="caution">
    <text evidence="10">The sequence shown here is derived from an EMBL/GenBank/DDBJ whole genome shotgun (WGS) entry which is preliminary data.</text>
</comment>
<gene>
    <name evidence="10" type="ORF">FZEAL_5919</name>
</gene>
<keyword evidence="6" id="KW-0325">Glycoprotein</keyword>
<evidence type="ECO:0000313" key="10">
    <source>
        <dbReference type="EMBL" id="KAF4977548.1"/>
    </source>
</evidence>
<dbReference type="InterPro" id="IPR011701">
    <property type="entry name" value="MFS"/>
</dbReference>
<dbReference type="AlphaFoldDB" id="A0A8H4XJB0"/>
<organism evidence="10 11">
    <name type="scientific">Fusarium zealandicum</name>
    <dbReference type="NCBI Taxonomy" id="1053134"/>
    <lineage>
        <taxon>Eukaryota</taxon>
        <taxon>Fungi</taxon>
        <taxon>Dikarya</taxon>
        <taxon>Ascomycota</taxon>
        <taxon>Pezizomycotina</taxon>
        <taxon>Sordariomycetes</taxon>
        <taxon>Hypocreomycetidae</taxon>
        <taxon>Hypocreales</taxon>
        <taxon>Nectriaceae</taxon>
        <taxon>Fusarium</taxon>
        <taxon>Fusarium staphyleae species complex</taxon>
    </lineage>
</organism>
<feature type="region of interest" description="Disordered" evidence="7">
    <location>
        <begin position="1"/>
        <end position="48"/>
    </location>
</feature>
<feature type="transmembrane region" description="Helical" evidence="8">
    <location>
        <begin position="132"/>
        <end position="150"/>
    </location>
</feature>
<evidence type="ECO:0000256" key="2">
    <source>
        <dbReference type="ARBA" id="ARBA00022448"/>
    </source>
</evidence>
<dbReference type="PANTHER" id="PTHR23501">
    <property type="entry name" value="MAJOR FACILITATOR SUPERFAMILY"/>
    <property type="match status" value="1"/>
</dbReference>
<dbReference type="PANTHER" id="PTHR23501:SF187">
    <property type="entry name" value="MAJOR FACILITATOR SUPERFAMILY (MFS) PROFILE DOMAIN-CONTAINING PROTEIN"/>
    <property type="match status" value="1"/>
</dbReference>
<dbReference type="GO" id="GO:0022857">
    <property type="term" value="F:transmembrane transporter activity"/>
    <property type="evidence" value="ECO:0007669"/>
    <property type="project" value="InterPro"/>
</dbReference>
<dbReference type="OrthoDB" id="10021397at2759"/>
<evidence type="ECO:0000256" key="5">
    <source>
        <dbReference type="ARBA" id="ARBA00023136"/>
    </source>
</evidence>
<evidence type="ECO:0000256" key="1">
    <source>
        <dbReference type="ARBA" id="ARBA00004141"/>
    </source>
</evidence>